<dbReference type="PROSITE" id="PS50181">
    <property type="entry name" value="FBOX"/>
    <property type="match status" value="1"/>
</dbReference>
<dbReference type="InterPro" id="IPR036047">
    <property type="entry name" value="F-box-like_dom_sf"/>
</dbReference>
<dbReference type="Proteomes" id="UP001385951">
    <property type="component" value="Unassembled WGS sequence"/>
</dbReference>
<name>A0AAW0GCH1_9APHY</name>
<evidence type="ECO:0000259" key="2">
    <source>
        <dbReference type="PROSITE" id="PS50181"/>
    </source>
</evidence>
<dbReference type="InterPro" id="IPR001810">
    <property type="entry name" value="F-box_dom"/>
</dbReference>
<feature type="domain" description="F-box" evidence="2">
    <location>
        <begin position="63"/>
        <end position="112"/>
    </location>
</feature>
<dbReference type="SUPFAM" id="SSF81383">
    <property type="entry name" value="F-box domain"/>
    <property type="match status" value="1"/>
</dbReference>
<protein>
    <recommendedName>
        <fullName evidence="2">F-box domain-containing protein</fullName>
    </recommendedName>
</protein>
<keyword evidence="4" id="KW-1185">Reference proteome</keyword>
<gene>
    <name evidence="3" type="ORF">QCA50_007928</name>
</gene>
<dbReference type="Pfam" id="PF00646">
    <property type="entry name" value="F-box"/>
    <property type="match status" value="1"/>
</dbReference>
<accession>A0AAW0GCH1</accession>
<dbReference type="SMART" id="SM00256">
    <property type="entry name" value="FBOX"/>
    <property type="match status" value="1"/>
</dbReference>
<organism evidence="3 4">
    <name type="scientific">Cerrena zonata</name>
    <dbReference type="NCBI Taxonomy" id="2478898"/>
    <lineage>
        <taxon>Eukaryota</taxon>
        <taxon>Fungi</taxon>
        <taxon>Dikarya</taxon>
        <taxon>Basidiomycota</taxon>
        <taxon>Agaricomycotina</taxon>
        <taxon>Agaricomycetes</taxon>
        <taxon>Polyporales</taxon>
        <taxon>Cerrenaceae</taxon>
        <taxon>Cerrena</taxon>
    </lineage>
</organism>
<dbReference type="CDD" id="cd09917">
    <property type="entry name" value="F-box_SF"/>
    <property type="match status" value="1"/>
</dbReference>
<dbReference type="EMBL" id="JASBNA010000009">
    <property type="protein sequence ID" value="KAK7689237.1"/>
    <property type="molecule type" value="Genomic_DNA"/>
</dbReference>
<comment type="caution">
    <text evidence="3">The sequence shown here is derived from an EMBL/GenBank/DDBJ whole genome shotgun (WGS) entry which is preliminary data.</text>
</comment>
<reference evidence="3 4" key="1">
    <citation type="submission" date="2022-09" db="EMBL/GenBank/DDBJ databases">
        <authorList>
            <person name="Palmer J.M."/>
        </authorList>
    </citation>
    <scope>NUCLEOTIDE SEQUENCE [LARGE SCALE GENOMIC DNA]</scope>
    <source>
        <strain evidence="3 4">DSM 7382</strain>
    </source>
</reference>
<evidence type="ECO:0000313" key="3">
    <source>
        <dbReference type="EMBL" id="KAK7689237.1"/>
    </source>
</evidence>
<proteinExistence type="predicted"/>
<dbReference type="AlphaFoldDB" id="A0AAW0GCH1"/>
<feature type="region of interest" description="Disordered" evidence="1">
    <location>
        <begin position="1"/>
        <end position="61"/>
    </location>
</feature>
<evidence type="ECO:0000313" key="4">
    <source>
        <dbReference type="Proteomes" id="UP001385951"/>
    </source>
</evidence>
<sequence length="580" mass="67244">MSSRRSQRIAATKTADSEGYADPNIDIEHLIQKPRASSSPQKRCRVQKKTQSTTGRGKGSGKLKAIMDMPFDIFLEITSWLHPLDLIQLSRVSKQLRGIFTSKSSRTLWVRARRDTRLPDCPDGLNELQYVTLVFDELCQACSKPRSRNVEYVYKLRLCTACYKKNVVEGEKLFKQYPKYLDPIIFNLLPRATEEPNSEAYYPAENGPSDRYYKPRFDAIARRLLSFEKGSPVYKAFIEDMKKACDSMILFNDAMWKWYTKETADMIRNREPIIVEKLLAMDLTEADLPSIHHRGWISLAYTPRPLTEIDWKEIVNFVMTRKAIRSREDFRKRFDKLEYALGNYYISNYCGSKRLGLDSNDDPWRLWAPDADQAVKIPEVIEYLCEDEARHKPDVLGCCVDLIEEYALLNKDVVDKELLPQLEPLYSAEDSPVTLDSGYLLRASTIFRYPSRPTNEEIKVYHYKDVIDKHYRFRFRGIRTPSSPPDPEIDIEASILARKVIHMLGLQDGTLSGDAPIQRRRYICSCDKRPRQFLTLVAHIIANKKLEDTAKDLDPALDCSHKLQHEHDLDSLEPFVYVEQ</sequence>
<evidence type="ECO:0000256" key="1">
    <source>
        <dbReference type="SAM" id="MobiDB-lite"/>
    </source>
</evidence>